<dbReference type="EMBL" id="LAZR01000833">
    <property type="protein sequence ID" value="KKN56740.1"/>
    <property type="molecule type" value="Genomic_DNA"/>
</dbReference>
<comment type="caution">
    <text evidence="1">The sequence shown here is derived from an EMBL/GenBank/DDBJ whole genome shotgun (WGS) entry which is preliminary data.</text>
</comment>
<dbReference type="AlphaFoldDB" id="A0A0F9RJP7"/>
<dbReference type="Gene3D" id="2.30.30.110">
    <property type="match status" value="1"/>
</dbReference>
<protein>
    <recommendedName>
        <fullName evidence="2">mRNA interferase</fullName>
    </recommendedName>
</protein>
<gene>
    <name evidence="1" type="ORF">LCGC14_0569220</name>
</gene>
<reference evidence="1" key="1">
    <citation type="journal article" date="2015" name="Nature">
        <title>Complex archaea that bridge the gap between prokaryotes and eukaryotes.</title>
        <authorList>
            <person name="Spang A."/>
            <person name="Saw J.H."/>
            <person name="Jorgensen S.L."/>
            <person name="Zaremba-Niedzwiedzka K."/>
            <person name="Martijn J."/>
            <person name="Lind A.E."/>
            <person name="van Eijk R."/>
            <person name="Schleper C."/>
            <person name="Guy L."/>
            <person name="Ettema T.J."/>
        </authorList>
    </citation>
    <scope>NUCLEOTIDE SEQUENCE</scope>
</reference>
<dbReference type="PANTHER" id="PTHR33988">
    <property type="entry name" value="ENDORIBONUCLEASE MAZF-RELATED"/>
    <property type="match status" value="1"/>
</dbReference>
<organism evidence="1">
    <name type="scientific">marine sediment metagenome</name>
    <dbReference type="NCBI Taxonomy" id="412755"/>
    <lineage>
        <taxon>unclassified sequences</taxon>
        <taxon>metagenomes</taxon>
        <taxon>ecological metagenomes</taxon>
    </lineage>
</organism>
<evidence type="ECO:0008006" key="2">
    <source>
        <dbReference type="Google" id="ProtNLM"/>
    </source>
</evidence>
<dbReference type="PIRSF" id="PIRSF033490">
    <property type="entry name" value="MazF"/>
    <property type="match status" value="1"/>
</dbReference>
<dbReference type="InterPro" id="IPR011067">
    <property type="entry name" value="Plasmid_toxin/cell-grow_inhib"/>
</dbReference>
<evidence type="ECO:0000313" key="1">
    <source>
        <dbReference type="EMBL" id="KKN56740.1"/>
    </source>
</evidence>
<accession>A0A0F9RJP7</accession>
<dbReference type="SUPFAM" id="SSF50118">
    <property type="entry name" value="Cell growth inhibitor/plasmid maintenance toxic component"/>
    <property type="match status" value="1"/>
</dbReference>
<dbReference type="InterPro" id="IPR003477">
    <property type="entry name" value="PemK-like"/>
</dbReference>
<dbReference type="GO" id="GO:0003677">
    <property type="term" value="F:DNA binding"/>
    <property type="evidence" value="ECO:0007669"/>
    <property type="project" value="InterPro"/>
</dbReference>
<dbReference type="GO" id="GO:0006402">
    <property type="term" value="P:mRNA catabolic process"/>
    <property type="evidence" value="ECO:0007669"/>
    <property type="project" value="TreeGrafter"/>
</dbReference>
<dbReference type="GO" id="GO:0004521">
    <property type="term" value="F:RNA endonuclease activity"/>
    <property type="evidence" value="ECO:0007669"/>
    <property type="project" value="TreeGrafter"/>
</dbReference>
<proteinExistence type="predicted"/>
<name>A0A0F9RJP7_9ZZZZ</name>
<dbReference type="GO" id="GO:0016075">
    <property type="term" value="P:rRNA catabolic process"/>
    <property type="evidence" value="ECO:0007669"/>
    <property type="project" value="TreeGrafter"/>
</dbReference>
<sequence>MIEELKRRDVVLVNLNPAKGAEKKKIRPCLIIQNNTGNRFSPLTIIAVITSQKEIDKKYPTDVWVDKGEGGLDYPSVIQCDQIRTIDKNRIIDKFGYLDTSRMQEVNRALKISLDLP</sequence>
<dbReference type="PANTHER" id="PTHR33988:SF2">
    <property type="entry name" value="ENDORIBONUCLEASE MAZF"/>
    <property type="match status" value="1"/>
</dbReference>
<dbReference type="Pfam" id="PF02452">
    <property type="entry name" value="PemK_toxin"/>
    <property type="match status" value="1"/>
</dbReference>